<dbReference type="EMBL" id="CATQJA010000161">
    <property type="protein sequence ID" value="CAJ0557961.1"/>
    <property type="molecule type" value="Genomic_DNA"/>
</dbReference>
<gene>
    <name evidence="2" type="ORF">MSPICULIGERA_LOCUS706</name>
</gene>
<feature type="coiled-coil region" evidence="1">
    <location>
        <begin position="1032"/>
        <end position="1060"/>
    </location>
</feature>
<evidence type="ECO:0000313" key="3">
    <source>
        <dbReference type="Proteomes" id="UP001177023"/>
    </source>
</evidence>
<evidence type="ECO:0000313" key="2">
    <source>
        <dbReference type="EMBL" id="CAJ0557961.1"/>
    </source>
</evidence>
<organism evidence="2 3">
    <name type="scientific">Mesorhabditis spiculigera</name>
    <dbReference type="NCBI Taxonomy" id="96644"/>
    <lineage>
        <taxon>Eukaryota</taxon>
        <taxon>Metazoa</taxon>
        <taxon>Ecdysozoa</taxon>
        <taxon>Nematoda</taxon>
        <taxon>Chromadorea</taxon>
        <taxon>Rhabditida</taxon>
        <taxon>Rhabditina</taxon>
        <taxon>Rhabditomorpha</taxon>
        <taxon>Rhabditoidea</taxon>
        <taxon>Rhabditidae</taxon>
        <taxon>Mesorhabditinae</taxon>
        <taxon>Mesorhabditis</taxon>
    </lineage>
</organism>
<comment type="caution">
    <text evidence="2">The sequence shown here is derived from an EMBL/GenBank/DDBJ whole genome shotgun (WGS) entry which is preliminary data.</text>
</comment>
<feature type="non-terminal residue" evidence="2">
    <location>
        <position position="1"/>
    </location>
</feature>
<keyword evidence="1" id="KW-0175">Coiled coil</keyword>
<accession>A0AA36FQR8</accession>
<protein>
    <submittedName>
        <fullName evidence="2">Uncharacterized protein</fullName>
    </submittedName>
</protein>
<sequence length="1311" mass="152396">MWKIVEETPKKYDIALIFEPPSEWGIRLHVDGPIDWVCKIVPTAAQLPRWALLKSDPTIAPPAASQDKREYTARARYLRLFLNNSSVKSFTSLMCCYGNNFWSSLNMKVEELCNPLDVPSFFELQGIIDHFKPSRFVAHRFLLIEHGQNEARDKFLQSPTVRSLEMLHVSFYFIGDIRCLSHIRAKDLLIAMNKARDIGDWPIVLHFVSSRVWRWLDGTDEIDKFALIITEFGHIHQLLTYYLDNLSPATIGWVDRTYPGMYLIGRASDGQALLAYFHSVEGYFLLLRCDYNFRRGRCLGSYQQNGRTLRNIAELIAKWDQQMKRNPKRVREVKAKLKKECAKFNEYNKGATTIDLMTDSLWRTKDERGVSWGPQTLHLLRCPLYPLDASVRHAYQLTKAYEERGVLPEVDEFRPATDEYIKFWNGHFNQYITDYGSPLIAGCDDKQYCFYRSICLRLFLTNSTVFELRGVRLSYGLEFWASLNMKVTRISYPDGVRTIPQLQQFIDHFKPTQFIMFPKSEDTPLCQRNPTQFIQFLRSPVVCSMEKLHIGVYSDFLDDMHDIKAKDLFINWNILYGKRDPGPKIGYLTQKIMAWLAGNLEIEKLQIWSNLKRGAQTRRHCIDRFLLREIGKIVRKDENMQLIVRASDGQALIAYLDSKENCYNCFYLIRCDYKFRWARPADSYERNAESLRRIRKFMRLASRLSEQNPELSGDVLAKLRGECIKFNAYNKGATKMDLMTDALWRPKSVRRSPWGWCDDGGMLHDILFPIDISTRHAYDFTKAFEERVFFRVLFDNSTIDEFVDAPLSFGNEFWFSLNMKVTRFTEPKAAASVAQLQQFLVYLYFVAVLKHFQPTELIYNHLFVDFIARVAECERFLRSDFIRGLEKLHLFCGYGKCGMSVIDSGQRFPHRHHRIHPRAHLNSIFAFLLRRISDWLHGDEEIDKIQICAGKDIEADKIFGRLVNRVAARMTSDIGWIDRTYEGMELILRGQALLVFWDDADGFFYLIRCEYNYRRGRCLGSFQRNEDSLRRIRQLMNLSKQLLERNAELAENAKEKLKNECIKFNAYNNGATTIDLMTDWIWRPKGERRSPWGLVDRIILHDNVNRVDFALLHAYRFAKAFEERGDVFKCDIYGAGWVVLDMVNRSKPGSKDIAGILPDGMSHLTGLRLLVLGCTKDQVEERFDVQQALLHSMKMIEAFASFDRLPDVNPHSSKIEPPYGLYGMGLEALLPAELLTAPGVSSWFLDSTRDTGKTSKPEKSVETLGPRERLADLKPMLDAMADYYQDYDRVSGGVDPEVMQPLIAEFWKTIT</sequence>
<dbReference type="Proteomes" id="UP001177023">
    <property type="component" value="Unassembled WGS sequence"/>
</dbReference>
<name>A0AA36FQR8_9BILA</name>
<evidence type="ECO:0000256" key="1">
    <source>
        <dbReference type="SAM" id="Coils"/>
    </source>
</evidence>
<keyword evidence="3" id="KW-1185">Reference proteome</keyword>
<proteinExistence type="predicted"/>
<reference evidence="2" key="1">
    <citation type="submission" date="2023-06" db="EMBL/GenBank/DDBJ databases">
        <authorList>
            <person name="Delattre M."/>
        </authorList>
    </citation>
    <scope>NUCLEOTIDE SEQUENCE</scope>
    <source>
        <strain evidence="2">AF72</strain>
    </source>
</reference>